<dbReference type="OrthoDB" id="550575at2759"/>
<evidence type="ECO:0008006" key="3">
    <source>
        <dbReference type="Google" id="ProtNLM"/>
    </source>
</evidence>
<accession>A0A137NWA6</accession>
<dbReference type="SUPFAM" id="SSF52047">
    <property type="entry name" value="RNI-like"/>
    <property type="match status" value="1"/>
</dbReference>
<evidence type="ECO:0000313" key="1">
    <source>
        <dbReference type="EMBL" id="KXN67115.1"/>
    </source>
</evidence>
<dbReference type="EMBL" id="KQ964659">
    <property type="protein sequence ID" value="KXN67115.1"/>
    <property type="molecule type" value="Genomic_DNA"/>
</dbReference>
<reference evidence="1 2" key="1">
    <citation type="journal article" date="2015" name="Genome Biol. Evol.">
        <title>Phylogenomic analyses indicate that early fungi evolved digesting cell walls of algal ancestors of land plants.</title>
        <authorList>
            <person name="Chang Y."/>
            <person name="Wang S."/>
            <person name="Sekimoto S."/>
            <person name="Aerts A.L."/>
            <person name="Choi C."/>
            <person name="Clum A."/>
            <person name="LaButti K.M."/>
            <person name="Lindquist E.A."/>
            <person name="Yee Ngan C."/>
            <person name="Ohm R.A."/>
            <person name="Salamov A.A."/>
            <person name="Grigoriev I.V."/>
            <person name="Spatafora J.W."/>
            <person name="Berbee M.L."/>
        </authorList>
    </citation>
    <scope>NUCLEOTIDE SEQUENCE [LARGE SCALE GENOMIC DNA]</scope>
    <source>
        <strain evidence="1 2">NRRL 28638</strain>
    </source>
</reference>
<protein>
    <recommendedName>
        <fullName evidence="3">RNI-like protein</fullName>
    </recommendedName>
</protein>
<dbReference type="Proteomes" id="UP000070444">
    <property type="component" value="Unassembled WGS sequence"/>
</dbReference>
<keyword evidence="2" id="KW-1185">Reference proteome</keyword>
<proteinExistence type="predicted"/>
<sequence>MSKCCKSYRKRLEPHVLESLDLYIWQDNNSEIYDKLRSSNKLKEALEFLKTDLGSKLKFVKNFTLNCDIDCSFAEIFIELLPNIKTLSLSGAGVNICCLGEGLTAILKGMKRLEYVNFYQIDDAISRYTTDTKLFPKSIKSFKAWFRDSPAYSEDELGFYNTIDASYINLNSLTIISDIMLKNLTCGMPNLQKVEIDYIGDMDASNIVSFLKANSHIRKLTTIRFGDYNEEIFNAILSSKCLEYWCIDDTGFNEIEVYNLRSNYSIKYLEIDCSVPELLTLKIINACKNLKILDCMKYGTVKKLDLSKIELKINILKLSSFLLTIDDINGIDTSNKFNQIHIYLINPNEEFINEYNIGNPKNYKVIPYTPISCIRKLINKND</sequence>
<gene>
    <name evidence="1" type="ORF">CONCODRAFT_10884</name>
</gene>
<dbReference type="AlphaFoldDB" id="A0A137NWA6"/>
<evidence type="ECO:0000313" key="2">
    <source>
        <dbReference type="Proteomes" id="UP000070444"/>
    </source>
</evidence>
<organism evidence="1 2">
    <name type="scientific">Conidiobolus coronatus (strain ATCC 28846 / CBS 209.66 / NRRL 28638)</name>
    <name type="common">Delacroixia coronata</name>
    <dbReference type="NCBI Taxonomy" id="796925"/>
    <lineage>
        <taxon>Eukaryota</taxon>
        <taxon>Fungi</taxon>
        <taxon>Fungi incertae sedis</taxon>
        <taxon>Zoopagomycota</taxon>
        <taxon>Entomophthoromycotina</taxon>
        <taxon>Entomophthoromycetes</taxon>
        <taxon>Entomophthorales</taxon>
        <taxon>Ancylistaceae</taxon>
        <taxon>Conidiobolus</taxon>
    </lineage>
</organism>
<name>A0A137NWA6_CONC2</name>